<accession>A0A2T0BIR3</accession>
<sequence length="280" mass="32877">MRSENLKNMNTEDIEVALLLEAIYMNYGYDFRSYSRAHIKRRVKNRLVISGLKNISEIQHMILTDRTFFQLMLPDFSINVTEMFRDPSFFLSIRKEVIPVLKTYPHVKIWHAGCSTGEEVYSMAILLKEEGSYSKTQIYATDFNESVLSKGKEGIYPIDRIKEYTINYQKAGGKESFSDYYIANYDFALLDKALKERIIFAEHNLVNDNVFGEMQMIVCRNVLIYFNKELQNHVIKLFYDSLCNGGFLCLGPKESLKFTEFESYFEPIVESDRIFRKKFK</sequence>
<dbReference type="GO" id="GO:0008983">
    <property type="term" value="F:protein-glutamate O-methyltransferase activity"/>
    <property type="evidence" value="ECO:0007669"/>
    <property type="project" value="UniProtKB-EC"/>
</dbReference>
<evidence type="ECO:0000313" key="3">
    <source>
        <dbReference type="Proteomes" id="UP000239471"/>
    </source>
</evidence>
<keyword evidence="2" id="KW-0489">Methyltransferase</keyword>
<dbReference type="AlphaFoldDB" id="A0A2T0BIR3"/>
<name>A0A2T0BIR3_9CLOT</name>
<protein>
    <submittedName>
        <fullName evidence="2">Chemotaxis protein methyltransferase</fullName>
        <ecNumber evidence="2">2.1.1.80</ecNumber>
    </submittedName>
</protein>
<dbReference type="Gene3D" id="3.40.50.150">
    <property type="entry name" value="Vaccinia Virus protein VP39"/>
    <property type="match status" value="1"/>
</dbReference>
<dbReference type="InterPro" id="IPR029063">
    <property type="entry name" value="SAM-dependent_MTases_sf"/>
</dbReference>
<dbReference type="PANTHER" id="PTHR24422:SF8">
    <property type="entry name" value="CHEMOTAXIS PROTEIN"/>
    <property type="match status" value="1"/>
</dbReference>
<dbReference type="EC" id="2.1.1.80" evidence="2"/>
<dbReference type="Proteomes" id="UP000239471">
    <property type="component" value="Unassembled WGS sequence"/>
</dbReference>
<dbReference type="Pfam" id="PF01739">
    <property type="entry name" value="CheR"/>
    <property type="match status" value="1"/>
</dbReference>
<feature type="domain" description="CheR-type methyltransferase" evidence="1">
    <location>
        <begin position="4"/>
        <end position="280"/>
    </location>
</feature>
<dbReference type="PRINTS" id="PR00996">
    <property type="entry name" value="CHERMTFRASE"/>
</dbReference>
<evidence type="ECO:0000313" key="2">
    <source>
        <dbReference type="EMBL" id="PRR83779.1"/>
    </source>
</evidence>
<dbReference type="PROSITE" id="PS50123">
    <property type="entry name" value="CHER"/>
    <property type="match status" value="1"/>
</dbReference>
<dbReference type="InterPro" id="IPR000780">
    <property type="entry name" value="CheR_MeTrfase"/>
</dbReference>
<dbReference type="InterPro" id="IPR022642">
    <property type="entry name" value="CheR_C"/>
</dbReference>
<dbReference type="Pfam" id="PF03705">
    <property type="entry name" value="CheR_N"/>
    <property type="match status" value="1"/>
</dbReference>
<dbReference type="EMBL" id="PVXQ01000005">
    <property type="protein sequence ID" value="PRR83779.1"/>
    <property type="molecule type" value="Genomic_DNA"/>
</dbReference>
<proteinExistence type="predicted"/>
<dbReference type="GO" id="GO:0032259">
    <property type="term" value="P:methylation"/>
    <property type="evidence" value="ECO:0007669"/>
    <property type="project" value="UniProtKB-KW"/>
</dbReference>
<gene>
    <name evidence="2" type="primary">cheR</name>
    <name evidence="2" type="ORF">CLVI_07260</name>
</gene>
<dbReference type="InterPro" id="IPR022641">
    <property type="entry name" value="CheR_N"/>
</dbReference>
<dbReference type="SMART" id="SM00138">
    <property type="entry name" value="MeTrc"/>
    <property type="match status" value="1"/>
</dbReference>
<keyword evidence="2" id="KW-0808">Transferase</keyword>
<dbReference type="SUPFAM" id="SSF53335">
    <property type="entry name" value="S-adenosyl-L-methionine-dependent methyltransferases"/>
    <property type="match status" value="1"/>
</dbReference>
<dbReference type="InterPro" id="IPR050903">
    <property type="entry name" value="Bact_Chemotaxis_MeTrfase"/>
</dbReference>
<dbReference type="SUPFAM" id="SSF47757">
    <property type="entry name" value="Chemotaxis receptor methyltransferase CheR, N-terminal domain"/>
    <property type="match status" value="1"/>
</dbReference>
<reference evidence="2 3" key="1">
    <citation type="submission" date="2018-03" db="EMBL/GenBank/DDBJ databases">
        <title>Genome sequence of Clostridium vincentii DSM 10228.</title>
        <authorList>
            <person name="Poehlein A."/>
            <person name="Daniel R."/>
        </authorList>
    </citation>
    <scope>NUCLEOTIDE SEQUENCE [LARGE SCALE GENOMIC DNA]</scope>
    <source>
        <strain evidence="2 3">DSM 10228</strain>
    </source>
</reference>
<comment type="caution">
    <text evidence="2">The sequence shown here is derived from an EMBL/GenBank/DDBJ whole genome shotgun (WGS) entry which is preliminary data.</text>
</comment>
<keyword evidence="3" id="KW-1185">Reference proteome</keyword>
<organism evidence="2 3">
    <name type="scientific">Clostridium vincentii</name>
    <dbReference type="NCBI Taxonomy" id="52704"/>
    <lineage>
        <taxon>Bacteria</taxon>
        <taxon>Bacillati</taxon>
        <taxon>Bacillota</taxon>
        <taxon>Clostridia</taxon>
        <taxon>Eubacteriales</taxon>
        <taxon>Clostridiaceae</taxon>
        <taxon>Clostridium</taxon>
    </lineage>
</organism>
<evidence type="ECO:0000259" key="1">
    <source>
        <dbReference type="PROSITE" id="PS50123"/>
    </source>
</evidence>
<dbReference type="PANTHER" id="PTHR24422">
    <property type="entry name" value="CHEMOTAXIS PROTEIN METHYLTRANSFERASE"/>
    <property type="match status" value="1"/>
</dbReference>